<dbReference type="InterPro" id="IPR027417">
    <property type="entry name" value="P-loop_NTPase"/>
</dbReference>
<evidence type="ECO:0000313" key="6">
    <source>
        <dbReference type="EMBL" id="PMP70545.1"/>
    </source>
</evidence>
<sequence length="195" mass="21702">MPSILILDDEKSLREILEIIFTNEGFSVFLARNIAEAKKIIDNYKIDIILSDLVVGKENGLDFIRYTYENYPGIPSLLITAYASPDTAMESIKLGVVDYISKPFDNDELVKMVKSIICKECDKKYPDELNKIIGKSRFVDELKDRIIDIAAGDSSVLITGESGTGKELVARAIHELSGRKNKPFIPINCGAIPSE</sequence>
<dbReference type="PANTHER" id="PTHR32071">
    <property type="entry name" value="TRANSCRIPTIONAL REGULATORY PROTEIN"/>
    <property type="match status" value="1"/>
</dbReference>
<evidence type="ECO:0000256" key="2">
    <source>
        <dbReference type="ARBA" id="ARBA00022840"/>
    </source>
</evidence>
<feature type="modified residue" description="4-aspartylphosphate" evidence="3">
    <location>
        <position position="52"/>
    </location>
</feature>
<keyword evidence="1" id="KW-0547">Nucleotide-binding</keyword>
<feature type="domain" description="Sigma-54 factor interaction" evidence="4">
    <location>
        <begin position="132"/>
        <end position="195"/>
    </location>
</feature>
<proteinExistence type="predicted"/>
<dbReference type="SUPFAM" id="SSF52172">
    <property type="entry name" value="CheY-like"/>
    <property type="match status" value="1"/>
</dbReference>
<dbReference type="InterPro" id="IPR025662">
    <property type="entry name" value="Sigma_54_int_dom_ATP-bd_1"/>
</dbReference>
<dbReference type="InterPro" id="IPR001789">
    <property type="entry name" value="Sig_transdc_resp-reg_receiver"/>
</dbReference>
<dbReference type="AlphaFoldDB" id="A0A2J6WJI5"/>
<dbReference type="Pfam" id="PF00158">
    <property type="entry name" value="Sigma54_activat"/>
    <property type="match status" value="1"/>
</dbReference>
<dbReference type="InterPro" id="IPR011006">
    <property type="entry name" value="CheY-like_superfamily"/>
</dbReference>
<evidence type="ECO:0000313" key="7">
    <source>
        <dbReference type="Proteomes" id="UP000242881"/>
    </source>
</evidence>
<dbReference type="GO" id="GO:0006355">
    <property type="term" value="P:regulation of DNA-templated transcription"/>
    <property type="evidence" value="ECO:0007669"/>
    <property type="project" value="InterPro"/>
</dbReference>
<reference evidence="6 7" key="1">
    <citation type="submission" date="2018-01" db="EMBL/GenBank/DDBJ databases">
        <title>Metagenomic assembled genomes from two thermal pools in the Uzon Caldera, Kamchatka, Russia.</title>
        <authorList>
            <person name="Wilkins L."/>
            <person name="Ettinger C."/>
        </authorList>
    </citation>
    <scope>NUCLEOTIDE SEQUENCE [LARGE SCALE GENOMIC DNA]</scope>
    <source>
        <strain evidence="6">ZAV-05</strain>
    </source>
</reference>
<feature type="non-terminal residue" evidence="6">
    <location>
        <position position="195"/>
    </location>
</feature>
<evidence type="ECO:0000259" key="5">
    <source>
        <dbReference type="PROSITE" id="PS50110"/>
    </source>
</evidence>
<dbReference type="Gene3D" id="3.40.50.2300">
    <property type="match status" value="1"/>
</dbReference>
<comment type="caution">
    <text evidence="6">The sequence shown here is derived from an EMBL/GenBank/DDBJ whole genome shotgun (WGS) entry which is preliminary data.</text>
</comment>
<keyword evidence="2" id="KW-0067">ATP-binding</keyword>
<protein>
    <submittedName>
        <fullName evidence="6">Sigma-54-dependent Fis family transcriptional regulator</fullName>
    </submittedName>
</protein>
<evidence type="ECO:0000256" key="1">
    <source>
        <dbReference type="ARBA" id="ARBA00022741"/>
    </source>
</evidence>
<dbReference type="EMBL" id="PNIN01000051">
    <property type="protein sequence ID" value="PMP70545.1"/>
    <property type="molecule type" value="Genomic_DNA"/>
</dbReference>
<dbReference type="GO" id="GO:0000160">
    <property type="term" value="P:phosphorelay signal transduction system"/>
    <property type="evidence" value="ECO:0007669"/>
    <property type="project" value="InterPro"/>
</dbReference>
<evidence type="ECO:0000256" key="3">
    <source>
        <dbReference type="PROSITE-ProRule" id="PRU00169"/>
    </source>
</evidence>
<keyword evidence="3" id="KW-0597">Phosphoprotein</keyword>
<dbReference type="CDD" id="cd00009">
    <property type="entry name" value="AAA"/>
    <property type="match status" value="1"/>
</dbReference>
<dbReference type="PROSITE" id="PS50045">
    <property type="entry name" value="SIGMA54_INTERACT_4"/>
    <property type="match status" value="1"/>
</dbReference>
<accession>A0A2J6WJI5</accession>
<dbReference type="Proteomes" id="UP000242881">
    <property type="component" value="Unassembled WGS sequence"/>
</dbReference>
<dbReference type="InterPro" id="IPR002078">
    <property type="entry name" value="Sigma_54_int"/>
</dbReference>
<dbReference type="Gene3D" id="3.40.50.300">
    <property type="entry name" value="P-loop containing nucleotide triphosphate hydrolases"/>
    <property type="match status" value="1"/>
</dbReference>
<dbReference type="PROSITE" id="PS00675">
    <property type="entry name" value="SIGMA54_INTERACT_1"/>
    <property type="match status" value="1"/>
</dbReference>
<organism evidence="6 7">
    <name type="scientific">Calditerrivibrio nitroreducens</name>
    <dbReference type="NCBI Taxonomy" id="477976"/>
    <lineage>
        <taxon>Bacteria</taxon>
        <taxon>Pseudomonadati</taxon>
        <taxon>Deferribacterota</taxon>
        <taxon>Deferribacteres</taxon>
        <taxon>Deferribacterales</taxon>
        <taxon>Calditerrivibrionaceae</taxon>
    </lineage>
</organism>
<gene>
    <name evidence="6" type="ORF">C0187_05195</name>
</gene>
<name>A0A2J6WJI5_9BACT</name>
<dbReference type="PROSITE" id="PS50110">
    <property type="entry name" value="RESPONSE_REGULATORY"/>
    <property type="match status" value="1"/>
</dbReference>
<dbReference type="GO" id="GO:0005524">
    <property type="term" value="F:ATP binding"/>
    <property type="evidence" value="ECO:0007669"/>
    <property type="project" value="UniProtKB-KW"/>
</dbReference>
<dbReference type="SMART" id="SM00448">
    <property type="entry name" value="REC"/>
    <property type="match status" value="1"/>
</dbReference>
<feature type="domain" description="Response regulatory" evidence="5">
    <location>
        <begin position="3"/>
        <end position="117"/>
    </location>
</feature>
<evidence type="ECO:0000259" key="4">
    <source>
        <dbReference type="PROSITE" id="PS50045"/>
    </source>
</evidence>
<dbReference type="Pfam" id="PF00072">
    <property type="entry name" value="Response_reg"/>
    <property type="match status" value="1"/>
</dbReference>